<dbReference type="VEuPathDB" id="FungiDB:TRICI_005146"/>
<evidence type="ECO:0000256" key="4">
    <source>
        <dbReference type="PROSITE-ProRule" id="PRU00228"/>
    </source>
</evidence>
<keyword evidence="2 4" id="KW-0863">Zinc-finger</keyword>
<feature type="domain" description="ZZ-type" evidence="6">
    <location>
        <begin position="74"/>
        <end position="126"/>
    </location>
</feature>
<keyword evidence="3" id="KW-0862">Zinc</keyword>
<dbReference type="CDD" id="cd02340">
    <property type="entry name" value="ZZ_NBR1_like"/>
    <property type="match status" value="1"/>
</dbReference>
<dbReference type="InterPro" id="IPR043145">
    <property type="entry name" value="Znf_ZZ_sf"/>
</dbReference>
<evidence type="ECO:0000259" key="6">
    <source>
        <dbReference type="PROSITE" id="PS50135"/>
    </source>
</evidence>
<dbReference type="Pfam" id="PF00569">
    <property type="entry name" value="ZZ"/>
    <property type="match status" value="1"/>
</dbReference>
<reference evidence="7" key="1">
    <citation type="journal article" date="2019" name="G3 (Bethesda)">
        <title>Genome Assemblies of Two Rare Opportunistic Yeast Pathogens: Diutina rugosa (syn. Candida rugosa) and Trichomonascus ciferrii (syn. Candida ciferrii).</title>
        <authorList>
            <person name="Mixao V."/>
            <person name="Saus E."/>
            <person name="Hansen A.P."/>
            <person name="Lass-Florl C."/>
            <person name="Gabaldon T."/>
        </authorList>
    </citation>
    <scope>NUCLEOTIDE SEQUENCE</scope>
    <source>
        <strain evidence="7">CBS 4856</strain>
    </source>
</reference>
<evidence type="ECO:0000313" key="7">
    <source>
        <dbReference type="EMBL" id="KAA8906481.1"/>
    </source>
</evidence>
<dbReference type="Gene3D" id="3.30.60.90">
    <property type="match status" value="1"/>
</dbReference>
<proteinExistence type="predicted"/>
<evidence type="ECO:0000313" key="8">
    <source>
        <dbReference type="Proteomes" id="UP000761534"/>
    </source>
</evidence>
<dbReference type="InterPro" id="IPR000433">
    <property type="entry name" value="Znf_ZZ"/>
</dbReference>
<dbReference type="EMBL" id="SWFS01000396">
    <property type="protein sequence ID" value="KAA8906481.1"/>
    <property type="molecule type" value="Genomic_DNA"/>
</dbReference>
<organism evidence="7 8">
    <name type="scientific">Trichomonascus ciferrii</name>
    <dbReference type="NCBI Taxonomy" id="44093"/>
    <lineage>
        <taxon>Eukaryota</taxon>
        <taxon>Fungi</taxon>
        <taxon>Dikarya</taxon>
        <taxon>Ascomycota</taxon>
        <taxon>Saccharomycotina</taxon>
        <taxon>Dipodascomycetes</taxon>
        <taxon>Dipodascales</taxon>
        <taxon>Trichomonascaceae</taxon>
        <taxon>Trichomonascus</taxon>
        <taxon>Trichomonascus ciferrii complex</taxon>
    </lineage>
</organism>
<sequence length="431" mass="48593">MASLRGLGTRELETALYWYYNKQLSPPKRSQVEDEELGEEADGDDSLDRTANQEILSLLYLIAEDQAKRTGYIHRGVSCNTCGMSPIKGVRYHCSECADVDLCQKCETAKRHNRTHILLKIKVPIPLMKSPRWIRKTFRPAASVSNGPGVVKPLSEDLAIRISWKLNMSLKEVEIAYERFMMYADTVIETSGVPYGITTGTLRQVLAPRDPGSLIAERMACMYDKMGDGVVRFESFVDVLDNILYGNHRGAVSRALMAYKMFDLEDNGWISKHNVGRVLDSYYNLLKDIVSDFPEGDAINSKIRDGALTNPRPLSSHFGHEISPGSILPEKDSKLSSSASISDLTAGKSPPVQNINPQTADRYTRAFGRQGNKDMDDHSRLMLVQWIEAVWRDFGWSDPVEFKPTMFGEHGELIRKYHSDPLCDWLSLCIF</sequence>
<dbReference type="Proteomes" id="UP000761534">
    <property type="component" value="Unassembled WGS sequence"/>
</dbReference>
<keyword evidence="8" id="KW-1185">Reference proteome</keyword>
<dbReference type="InterPro" id="IPR052260">
    <property type="entry name" value="Autophagy_Rcpt_SigReg"/>
</dbReference>
<dbReference type="PANTHER" id="PTHR15090">
    <property type="entry name" value="SEQUESTOSOME 1-RELATED"/>
    <property type="match status" value="1"/>
</dbReference>
<dbReference type="AlphaFoldDB" id="A0A642UW32"/>
<dbReference type="Gene3D" id="1.10.238.10">
    <property type="entry name" value="EF-hand"/>
    <property type="match status" value="1"/>
</dbReference>
<evidence type="ECO:0000256" key="5">
    <source>
        <dbReference type="SAM" id="MobiDB-lite"/>
    </source>
</evidence>
<dbReference type="SUPFAM" id="SSF57850">
    <property type="entry name" value="RING/U-box"/>
    <property type="match status" value="1"/>
</dbReference>
<dbReference type="GO" id="GO:0008270">
    <property type="term" value="F:zinc ion binding"/>
    <property type="evidence" value="ECO:0007669"/>
    <property type="project" value="UniProtKB-KW"/>
</dbReference>
<evidence type="ECO:0000256" key="3">
    <source>
        <dbReference type="ARBA" id="ARBA00022833"/>
    </source>
</evidence>
<dbReference type="SMART" id="SM00291">
    <property type="entry name" value="ZnF_ZZ"/>
    <property type="match status" value="1"/>
</dbReference>
<dbReference type="PROSITE" id="PS01357">
    <property type="entry name" value="ZF_ZZ_1"/>
    <property type="match status" value="1"/>
</dbReference>
<accession>A0A642UW32</accession>
<comment type="caution">
    <text evidence="7">The sequence shown here is derived from an EMBL/GenBank/DDBJ whole genome shotgun (WGS) entry which is preliminary data.</text>
</comment>
<dbReference type="PROSITE" id="PS50135">
    <property type="entry name" value="ZF_ZZ_2"/>
    <property type="match status" value="1"/>
</dbReference>
<protein>
    <recommendedName>
        <fullName evidence="6">ZZ-type domain-containing protein</fullName>
    </recommendedName>
</protein>
<keyword evidence="1" id="KW-0479">Metal-binding</keyword>
<feature type="region of interest" description="Disordered" evidence="5">
    <location>
        <begin position="314"/>
        <end position="333"/>
    </location>
</feature>
<dbReference type="InterPro" id="IPR011992">
    <property type="entry name" value="EF-hand-dom_pair"/>
</dbReference>
<evidence type="ECO:0000256" key="1">
    <source>
        <dbReference type="ARBA" id="ARBA00022723"/>
    </source>
</evidence>
<evidence type="ECO:0000256" key="2">
    <source>
        <dbReference type="ARBA" id="ARBA00022771"/>
    </source>
</evidence>
<dbReference type="OrthoDB" id="4084130at2759"/>
<name>A0A642UW32_9ASCO</name>
<gene>
    <name evidence="7" type="ORF">TRICI_005146</name>
</gene>
<dbReference type="SUPFAM" id="SSF47473">
    <property type="entry name" value="EF-hand"/>
    <property type="match status" value="1"/>
</dbReference>